<reference evidence="12" key="1">
    <citation type="journal article" date="2017" name="bioRxiv">
        <title>Comparative analysis of the genomes of Stylophora pistillata and Acropora digitifera provides evidence for extensive differences between species of corals.</title>
        <authorList>
            <person name="Voolstra C.R."/>
            <person name="Li Y."/>
            <person name="Liew Y.J."/>
            <person name="Baumgarten S."/>
            <person name="Zoccola D."/>
            <person name="Flot J.-F."/>
            <person name="Tambutte S."/>
            <person name="Allemand D."/>
            <person name="Aranda M."/>
        </authorList>
    </citation>
    <scope>NUCLEOTIDE SEQUENCE [LARGE SCALE GENOMIC DNA]</scope>
</reference>
<keyword evidence="7" id="KW-0862">Zinc</keyword>
<dbReference type="Pfam" id="PF00665">
    <property type="entry name" value="rve"/>
    <property type="match status" value="1"/>
</dbReference>
<dbReference type="PROSITE" id="PS50994">
    <property type="entry name" value="INTEGRASE"/>
    <property type="match status" value="1"/>
</dbReference>
<dbReference type="InterPro" id="IPR001878">
    <property type="entry name" value="Znf_CCHC"/>
</dbReference>
<proteinExistence type="predicted"/>
<evidence type="ECO:0000256" key="1">
    <source>
        <dbReference type="ARBA" id="ARBA00022679"/>
    </source>
</evidence>
<evidence type="ECO:0000259" key="9">
    <source>
        <dbReference type="PROSITE" id="PS50878"/>
    </source>
</evidence>
<keyword evidence="12" id="KW-1185">Reference proteome</keyword>
<dbReference type="SMART" id="SM00343">
    <property type="entry name" value="ZnF_C2HC"/>
    <property type="match status" value="1"/>
</dbReference>
<dbReference type="InterPro" id="IPR036397">
    <property type="entry name" value="RNaseH_sf"/>
</dbReference>
<dbReference type="Gene3D" id="3.10.20.370">
    <property type="match status" value="1"/>
</dbReference>
<evidence type="ECO:0000313" key="11">
    <source>
        <dbReference type="EMBL" id="PFX22483.1"/>
    </source>
</evidence>
<dbReference type="GO" id="GO:0003676">
    <property type="term" value="F:nucleic acid binding"/>
    <property type="evidence" value="ECO:0007669"/>
    <property type="project" value="InterPro"/>
</dbReference>
<organism evidence="11 12">
    <name type="scientific">Stylophora pistillata</name>
    <name type="common">Smooth cauliflower coral</name>
    <dbReference type="NCBI Taxonomy" id="50429"/>
    <lineage>
        <taxon>Eukaryota</taxon>
        <taxon>Metazoa</taxon>
        <taxon>Cnidaria</taxon>
        <taxon>Anthozoa</taxon>
        <taxon>Hexacorallia</taxon>
        <taxon>Scleractinia</taxon>
        <taxon>Astrocoeniina</taxon>
        <taxon>Pocilloporidae</taxon>
        <taxon>Stylophora</taxon>
    </lineage>
</organism>
<evidence type="ECO:0000259" key="10">
    <source>
        <dbReference type="PROSITE" id="PS50994"/>
    </source>
</evidence>
<dbReference type="Gene3D" id="4.10.60.10">
    <property type="entry name" value="Zinc finger, CCHC-type"/>
    <property type="match status" value="1"/>
</dbReference>
<keyword evidence="7" id="KW-0863">Zinc-finger</keyword>
<dbReference type="InterPro" id="IPR041373">
    <property type="entry name" value="RT_RNaseH"/>
</dbReference>
<gene>
    <name evidence="11" type="primary">TY3B-I</name>
    <name evidence="11" type="ORF">AWC38_SpisGene13001</name>
</gene>
<accession>A0A2B4S0C2</accession>
<keyword evidence="1" id="KW-0808">Transferase</keyword>
<dbReference type="InterPro" id="IPR043502">
    <property type="entry name" value="DNA/RNA_pol_sf"/>
</dbReference>
<dbReference type="Gene3D" id="3.30.420.10">
    <property type="entry name" value="Ribonuclease H-like superfamily/Ribonuclease H"/>
    <property type="match status" value="1"/>
</dbReference>
<keyword evidence="3" id="KW-0540">Nuclease</keyword>
<keyword evidence="5" id="KW-0378">Hydrolase</keyword>
<dbReference type="Pfam" id="PF00078">
    <property type="entry name" value="RVT_1"/>
    <property type="match status" value="1"/>
</dbReference>
<feature type="domain" description="Integrase catalytic" evidence="10">
    <location>
        <begin position="970"/>
        <end position="1124"/>
    </location>
</feature>
<dbReference type="PROSITE" id="PS50158">
    <property type="entry name" value="ZF_CCHC"/>
    <property type="match status" value="1"/>
</dbReference>
<dbReference type="Pfam" id="PF17917">
    <property type="entry name" value="RT_RNaseH"/>
    <property type="match status" value="1"/>
</dbReference>
<dbReference type="Gene3D" id="3.30.70.270">
    <property type="match status" value="1"/>
</dbReference>
<evidence type="ECO:0000256" key="2">
    <source>
        <dbReference type="ARBA" id="ARBA00022695"/>
    </source>
</evidence>
<dbReference type="InterPro" id="IPR050951">
    <property type="entry name" value="Retrovirus_Pol_polyprotein"/>
</dbReference>
<dbReference type="InterPro" id="IPR012337">
    <property type="entry name" value="RNaseH-like_sf"/>
</dbReference>
<dbReference type="InterPro" id="IPR000477">
    <property type="entry name" value="RT_dom"/>
</dbReference>
<dbReference type="GO" id="GO:0016787">
    <property type="term" value="F:hydrolase activity"/>
    <property type="evidence" value="ECO:0007669"/>
    <property type="project" value="UniProtKB-KW"/>
</dbReference>
<evidence type="ECO:0000256" key="3">
    <source>
        <dbReference type="ARBA" id="ARBA00022722"/>
    </source>
</evidence>
<evidence type="ECO:0000256" key="6">
    <source>
        <dbReference type="ARBA" id="ARBA00022918"/>
    </source>
</evidence>
<evidence type="ECO:0000313" key="12">
    <source>
        <dbReference type="Proteomes" id="UP000225706"/>
    </source>
</evidence>
<dbReference type="GO" id="GO:0008270">
    <property type="term" value="F:zinc ion binding"/>
    <property type="evidence" value="ECO:0007669"/>
    <property type="project" value="UniProtKB-KW"/>
</dbReference>
<keyword evidence="7" id="KW-0479">Metal-binding</keyword>
<dbReference type="CDD" id="cd01647">
    <property type="entry name" value="RT_LTR"/>
    <property type="match status" value="1"/>
</dbReference>
<dbReference type="GO" id="GO:0004519">
    <property type="term" value="F:endonuclease activity"/>
    <property type="evidence" value="ECO:0007669"/>
    <property type="project" value="UniProtKB-KW"/>
</dbReference>
<sequence>MAASAPFDKVGEFSPEKEMFSAYVERVEMFFTANGIVEGAGERQEAANELVRERQRAIFLTEVGPEVYSTLSNLVAPTKPKEIPLTEIIECLEKHYNPRPLEIAESFHFGTRNQKQGESVNDFIVALKKLSIHCNCGLFLDRALRDQFVCGLNNVKIQSKLLNTEDLTFDRACQIAKSMEMAERNSQEFHPAAAVGESERGTVNQLKTEKVSAKEHLSNKSCFRCGGKHNCNICKFKNAKCFRCSKIGHIATVCRAKSEENKVNSFSPKGSIQNMQNNDEYDELGIFSVETTVSKNHGYKVNMSLNGCMCEMKADTVADRSSMSKSTYLLKFSNFSLAPSNAILKTYTGELVNVCGEMRCDVVYKGQTYSLPLLVADYTGKPIFLGREWLSCIKLDWEKIFQIRSPEPHGKTSQLDNLIAKHNFLFEDSCEGPKGLEAHITVKKAAKPVFFKPRKVPYALKDAVESELDKLEKNGVIKKVERSEWASPIVVVVPKADKSVRICGDYKVTINQSVEDEPYPLPTTHDLYNALRGSKVFSKLDLSHAYAQLSVVKESQEYLTINTHKGLYSYTKLPYGVKSSPKLFQAKMDLILQGVERCVCKQDDILIRGADSQENLRILSEVVERLHKYNVHFKLSKCEFLKKDVIYLGLRISEAGLQPVEEKLEAGRKAPVPSDVKGLTSDSLLVHYDVTRELRLACDASSYGLGAVISHVMDDGREKPIAYASRTLTSSERNYAQIEREALSIIYGVKKFRQFLYGWKFTLVTDHKPLLSILGPKSAIPTLAAARMQRWALVLSAYDYEIVFKRSEDHANCDVLSRLPRKGSDLAGEASIYRVSAVDDDFPILAKDIARETQHDPAMSKVLHFVMSGWPDRCEDETLKPYHNRRLELSCEQSCILWGSRVIIPPSLRVKMLKELHWEHPGMCGMKAIARSCVWWPKMDEEIEDVVRSCTVCQSTRSSPPCAPLIPWNWPSKPFQRIHVDFCQKEADYFLVVVDSHSKWIEVKHMTSTTADKTIDELRLIFAEHGLPEELVSDNGPQFVSHEFSEFMRKNGIKHTLVPPYHPPSNGAAERSVRVLKEALIKQVLEGTKGISMKHRLANFLFRYRTTPHSTTGVTPAELRVKRKLRTRLNLVKPDLEQAVQHKQTKQAVYKDPKVDAERFFQVYDRVRVRNTRPKSQVDRWVPGTLIKLCGPRTYIVKTGYRNRYVHTDHMVRACDNAPDKVEEAEVMVPESYEPPEQDVKENPAKTSELSPILNNSNSVVPMAPICLGHEASASPCVLRRSERIKKTVDKLNL</sequence>
<dbReference type="OrthoDB" id="5986708at2759"/>
<keyword evidence="4" id="KW-0255">Endonuclease</keyword>
<dbReference type="EMBL" id="LSMT01000238">
    <property type="protein sequence ID" value="PFX22483.1"/>
    <property type="molecule type" value="Genomic_DNA"/>
</dbReference>
<dbReference type="GO" id="GO:0015074">
    <property type="term" value="P:DNA integration"/>
    <property type="evidence" value="ECO:0007669"/>
    <property type="project" value="InterPro"/>
</dbReference>
<dbReference type="Gene3D" id="1.10.340.70">
    <property type="match status" value="1"/>
</dbReference>
<dbReference type="InterPro" id="IPR041588">
    <property type="entry name" value="Integrase_H2C2"/>
</dbReference>
<comment type="caution">
    <text evidence="11">The sequence shown here is derived from an EMBL/GenBank/DDBJ whole genome shotgun (WGS) entry which is preliminary data.</text>
</comment>
<dbReference type="GO" id="GO:0003964">
    <property type="term" value="F:RNA-directed DNA polymerase activity"/>
    <property type="evidence" value="ECO:0007669"/>
    <property type="project" value="UniProtKB-KW"/>
</dbReference>
<dbReference type="PANTHER" id="PTHR37984">
    <property type="entry name" value="PROTEIN CBG26694"/>
    <property type="match status" value="1"/>
</dbReference>
<dbReference type="Pfam" id="PF17921">
    <property type="entry name" value="Integrase_H2C2"/>
    <property type="match status" value="1"/>
</dbReference>
<protein>
    <submittedName>
        <fullName evidence="11">Transposon Ty3-I Gag-Pol polyprotein</fullName>
    </submittedName>
</protein>
<dbReference type="PANTHER" id="PTHR37984:SF10">
    <property type="entry name" value="RIBONUCLEASE H"/>
    <property type="match status" value="1"/>
</dbReference>
<evidence type="ECO:0000256" key="5">
    <source>
        <dbReference type="ARBA" id="ARBA00022801"/>
    </source>
</evidence>
<dbReference type="SUPFAM" id="SSF53098">
    <property type="entry name" value="Ribonuclease H-like"/>
    <property type="match status" value="1"/>
</dbReference>
<dbReference type="FunFam" id="3.30.420.10:FF:000063">
    <property type="entry name" value="Retrovirus-related Pol polyprotein from transposon 297-like Protein"/>
    <property type="match status" value="1"/>
</dbReference>
<feature type="domain" description="Reverse transcriptase" evidence="9">
    <location>
        <begin position="474"/>
        <end position="652"/>
    </location>
</feature>
<evidence type="ECO:0000256" key="7">
    <source>
        <dbReference type="PROSITE-ProRule" id="PRU00047"/>
    </source>
</evidence>
<name>A0A2B4S0C2_STYPI</name>
<dbReference type="FunFam" id="3.10.20.370:FF:000001">
    <property type="entry name" value="Retrovirus-related Pol polyprotein from transposon 17.6-like protein"/>
    <property type="match status" value="1"/>
</dbReference>
<keyword evidence="6" id="KW-0695">RNA-directed DNA polymerase</keyword>
<evidence type="ECO:0000259" key="8">
    <source>
        <dbReference type="PROSITE" id="PS50158"/>
    </source>
</evidence>
<dbReference type="FunFam" id="1.10.340.70:FF:000003">
    <property type="entry name" value="Protein CBG25708"/>
    <property type="match status" value="1"/>
</dbReference>
<dbReference type="InterPro" id="IPR043128">
    <property type="entry name" value="Rev_trsase/Diguanyl_cyclase"/>
</dbReference>
<evidence type="ECO:0000256" key="4">
    <source>
        <dbReference type="ARBA" id="ARBA00022759"/>
    </source>
</evidence>
<dbReference type="SUPFAM" id="SSF56672">
    <property type="entry name" value="DNA/RNA polymerases"/>
    <property type="match status" value="1"/>
</dbReference>
<dbReference type="Gene3D" id="3.10.10.10">
    <property type="entry name" value="HIV Type 1 Reverse Transcriptase, subunit A, domain 1"/>
    <property type="match status" value="1"/>
</dbReference>
<dbReference type="PROSITE" id="PS50878">
    <property type="entry name" value="RT_POL"/>
    <property type="match status" value="1"/>
</dbReference>
<keyword evidence="2" id="KW-0548">Nucleotidyltransferase</keyword>
<dbReference type="CDD" id="cd09274">
    <property type="entry name" value="RNase_HI_RT_Ty3"/>
    <property type="match status" value="1"/>
</dbReference>
<feature type="domain" description="CCHC-type" evidence="8">
    <location>
        <begin position="240"/>
        <end position="255"/>
    </location>
</feature>
<dbReference type="InterPro" id="IPR001584">
    <property type="entry name" value="Integrase_cat-core"/>
</dbReference>
<dbReference type="Proteomes" id="UP000225706">
    <property type="component" value="Unassembled WGS sequence"/>
</dbReference>